<dbReference type="Gene3D" id="3.40.50.150">
    <property type="entry name" value="Vaccinia Virus protein VP39"/>
    <property type="match status" value="1"/>
</dbReference>
<dbReference type="InterPro" id="IPR029063">
    <property type="entry name" value="SAM-dependent_MTases_sf"/>
</dbReference>
<organism evidence="2">
    <name type="scientific">freshwater metagenome</name>
    <dbReference type="NCBI Taxonomy" id="449393"/>
    <lineage>
        <taxon>unclassified sequences</taxon>
        <taxon>metagenomes</taxon>
        <taxon>ecological metagenomes</taxon>
    </lineage>
</organism>
<sequence>MAVLSRAHLGSRLPFLRRFYFALVMRLKPSRLQINGMWMQVHKHDNAVTHALLNFGVYEPMETAVLSGLLRPGDVFVDIGANIGYYTLLASSRVGPRGRVIALEPGRGNLSLLRANVADNSLANVTIVAAAAGQSAGVLPLYESATNMGDHRLYAVDERDHYDVEVLRLDDLLQKPAAVPNVVKIDIQGYEYQAMSGLRGTLAAAERCAVCSEFWSEGLRAAGSANPSEYAALFTDLGYELYEIDEHAGALRPLAGDALTEFLSVDRETNILAVKGIGHAELMSVIARPAGVDA</sequence>
<dbReference type="InterPro" id="IPR006342">
    <property type="entry name" value="FkbM_mtfrase"/>
</dbReference>
<evidence type="ECO:0000259" key="1">
    <source>
        <dbReference type="Pfam" id="PF05050"/>
    </source>
</evidence>
<reference evidence="2" key="1">
    <citation type="submission" date="2020-05" db="EMBL/GenBank/DDBJ databases">
        <authorList>
            <person name="Chiriac C."/>
            <person name="Salcher M."/>
            <person name="Ghai R."/>
            <person name="Kavagutti S V."/>
        </authorList>
    </citation>
    <scope>NUCLEOTIDE SEQUENCE</scope>
</reference>
<dbReference type="SUPFAM" id="SSF53335">
    <property type="entry name" value="S-adenosyl-L-methionine-dependent methyltransferases"/>
    <property type="match status" value="1"/>
</dbReference>
<dbReference type="PANTHER" id="PTHR34203">
    <property type="entry name" value="METHYLTRANSFERASE, FKBM FAMILY PROTEIN"/>
    <property type="match status" value="1"/>
</dbReference>
<dbReference type="NCBIfam" id="TIGR01444">
    <property type="entry name" value="fkbM_fam"/>
    <property type="match status" value="1"/>
</dbReference>
<dbReference type="AlphaFoldDB" id="A0A6J7EY72"/>
<gene>
    <name evidence="2" type="ORF">UFOPK3376_02486</name>
</gene>
<proteinExistence type="predicted"/>
<dbReference type="InterPro" id="IPR052514">
    <property type="entry name" value="SAM-dependent_MTase"/>
</dbReference>
<dbReference type="PANTHER" id="PTHR34203:SF13">
    <property type="entry name" value="EXPRESSED PROTEIN"/>
    <property type="match status" value="1"/>
</dbReference>
<evidence type="ECO:0000313" key="2">
    <source>
        <dbReference type="EMBL" id="CAB4887361.1"/>
    </source>
</evidence>
<accession>A0A6J7EY72</accession>
<feature type="domain" description="Methyltransferase FkbM" evidence="1">
    <location>
        <begin position="78"/>
        <end position="209"/>
    </location>
</feature>
<name>A0A6J7EY72_9ZZZZ</name>
<dbReference type="EMBL" id="CAFBLP010000081">
    <property type="protein sequence ID" value="CAB4887361.1"/>
    <property type="molecule type" value="Genomic_DNA"/>
</dbReference>
<dbReference type="Pfam" id="PF05050">
    <property type="entry name" value="Methyltransf_21"/>
    <property type="match status" value="1"/>
</dbReference>
<protein>
    <submittedName>
        <fullName evidence="2">Unannotated protein</fullName>
    </submittedName>
</protein>